<dbReference type="EMBL" id="CM002870">
    <property type="protein sequence ID" value="KFK41074.1"/>
    <property type="molecule type" value="Genomic_DNA"/>
</dbReference>
<feature type="region of interest" description="Disordered" evidence="1">
    <location>
        <begin position="574"/>
        <end position="617"/>
    </location>
</feature>
<feature type="compositionally biased region" description="Low complexity" evidence="1">
    <location>
        <begin position="291"/>
        <end position="301"/>
    </location>
</feature>
<feature type="region of interest" description="Disordered" evidence="1">
    <location>
        <begin position="476"/>
        <end position="497"/>
    </location>
</feature>
<feature type="region of interest" description="Disordered" evidence="1">
    <location>
        <begin position="129"/>
        <end position="211"/>
    </location>
</feature>
<feature type="compositionally biased region" description="Basic and acidic residues" evidence="1">
    <location>
        <begin position="476"/>
        <end position="490"/>
    </location>
</feature>
<protein>
    <submittedName>
        <fullName evidence="2">Uncharacterized protein</fullName>
    </submittedName>
</protein>
<accession>A0A087HG22</accession>
<proteinExistence type="predicted"/>
<evidence type="ECO:0000256" key="1">
    <source>
        <dbReference type="SAM" id="MobiDB-lite"/>
    </source>
</evidence>
<organism evidence="2 3">
    <name type="scientific">Arabis alpina</name>
    <name type="common">Alpine rock-cress</name>
    <dbReference type="NCBI Taxonomy" id="50452"/>
    <lineage>
        <taxon>Eukaryota</taxon>
        <taxon>Viridiplantae</taxon>
        <taxon>Streptophyta</taxon>
        <taxon>Embryophyta</taxon>
        <taxon>Tracheophyta</taxon>
        <taxon>Spermatophyta</taxon>
        <taxon>Magnoliopsida</taxon>
        <taxon>eudicotyledons</taxon>
        <taxon>Gunneridae</taxon>
        <taxon>Pentapetalae</taxon>
        <taxon>rosids</taxon>
        <taxon>malvids</taxon>
        <taxon>Brassicales</taxon>
        <taxon>Brassicaceae</taxon>
        <taxon>Arabideae</taxon>
        <taxon>Arabis</taxon>
    </lineage>
</organism>
<feature type="region of interest" description="Disordered" evidence="1">
    <location>
        <begin position="280"/>
        <end position="318"/>
    </location>
</feature>
<dbReference type="AlphaFoldDB" id="A0A087HG22"/>
<gene>
    <name evidence="2" type="ordered locus">AALP_Aa2g082100</name>
</gene>
<reference evidence="3" key="1">
    <citation type="journal article" date="2015" name="Nat. Plants">
        <title>Genome expansion of Arabis alpina linked with retrotransposition and reduced symmetric DNA methylation.</title>
        <authorList>
            <person name="Willing E.M."/>
            <person name="Rawat V."/>
            <person name="Mandakova T."/>
            <person name="Maumus F."/>
            <person name="James G.V."/>
            <person name="Nordstroem K.J."/>
            <person name="Becker C."/>
            <person name="Warthmann N."/>
            <person name="Chica C."/>
            <person name="Szarzynska B."/>
            <person name="Zytnicki M."/>
            <person name="Albani M.C."/>
            <person name="Kiefer C."/>
            <person name="Bergonzi S."/>
            <person name="Castaings L."/>
            <person name="Mateos J.L."/>
            <person name="Berns M.C."/>
            <person name="Bujdoso N."/>
            <person name="Piofczyk T."/>
            <person name="de Lorenzo L."/>
            <person name="Barrero-Sicilia C."/>
            <person name="Mateos I."/>
            <person name="Piednoel M."/>
            <person name="Hagmann J."/>
            <person name="Chen-Min-Tao R."/>
            <person name="Iglesias-Fernandez R."/>
            <person name="Schuster S.C."/>
            <person name="Alonso-Blanco C."/>
            <person name="Roudier F."/>
            <person name="Carbonero P."/>
            <person name="Paz-Ares J."/>
            <person name="Davis S.J."/>
            <person name="Pecinka A."/>
            <person name="Quesneville H."/>
            <person name="Colot V."/>
            <person name="Lysak M.A."/>
            <person name="Weigel D."/>
            <person name="Coupland G."/>
            <person name="Schneeberger K."/>
        </authorList>
    </citation>
    <scope>NUCLEOTIDE SEQUENCE [LARGE SCALE GENOMIC DNA]</scope>
    <source>
        <strain evidence="3">cv. Pajares</strain>
    </source>
</reference>
<dbReference type="OrthoDB" id="1114316at2759"/>
<feature type="compositionally biased region" description="Basic and acidic residues" evidence="1">
    <location>
        <begin position="197"/>
        <end position="211"/>
    </location>
</feature>
<feature type="region of interest" description="Disordered" evidence="1">
    <location>
        <begin position="62"/>
        <end position="91"/>
    </location>
</feature>
<evidence type="ECO:0000313" key="2">
    <source>
        <dbReference type="EMBL" id="KFK41074.1"/>
    </source>
</evidence>
<dbReference type="Proteomes" id="UP000029120">
    <property type="component" value="Chromosome 2"/>
</dbReference>
<sequence>MTKTFESLSTSFTSERNVSLDVDHETPLVNSDLSAFLTEIEAPSSRFEPIYANTSEQAAVNLEPSAPFVGTSDRTGGGSGEQISPSLSDERSLDSMDIWNNEYWAAEMRGATPGIHAFTIPSIPIRSRKSRRLSGVSNRSDAEEKTPVVKDGSQKIPFATNVTVMQMDDDASGRGSVPDELNEPKGPGDTSRSKGKGKVDPVDKKAEKKRISAKAKADLEAGRILTFRIGGTCEVLPSEAPVAQSLGVIPPASLLVNSHSTTIPLCPAVQTTFNVSQTPLPRAPSLTPLPRLASELSSKSSLSKRRRTTKVSRQGASSPLGNSSIWVPFRHGNRWSFSHTDDELPLVSSDIKVGAELIRKIGGIEVKFPANLEDLLVPDHFLDWSRDLLNIINSGSRIVRAYEAVVSEKEEQIKFLLACTDVDATRKEQDRQKARADSWERLEDEVKKRDVHLEAASTEIARLRANLEKSRFTEDRLRKERDEARRRTDEIASDSSALGARHSSRLERIRSYLIALHAQEEVKAQLYYTRASRMSLEKMVEAVYELPHGLLENHAKEEKEYLAKVKSFDSLGDDTLFPTPPRPSVGLPRDVASQVPEGISEHRSFLSPQDNQDCDQV</sequence>
<keyword evidence="3" id="KW-1185">Reference proteome</keyword>
<name>A0A087HG22_ARAAL</name>
<dbReference type="Gramene" id="KFK41074">
    <property type="protein sequence ID" value="KFK41074"/>
    <property type="gene ID" value="AALP_AA2G082100"/>
</dbReference>
<evidence type="ECO:0000313" key="3">
    <source>
        <dbReference type="Proteomes" id="UP000029120"/>
    </source>
</evidence>